<evidence type="ECO:0000259" key="4">
    <source>
        <dbReference type="Pfam" id="PF06925"/>
    </source>
</evidence>
<evidence type="ECO:0000313" key="6">
    <source>
        <dbReference type="Proteomes" id="UP000075455"/>
    </source>
</evidence>
<dbReference type="Gene3D" id="3.40.50.2000">
    <property type="entry name" value="Glycogen Phosphorylase B"/>
    <property type="match status" value="1"/>
</dbReference>
<dbReference type="Pfam" id="PF06925">
    <property type="entry name" value="MGDG_synth"/>
    <property type="match status" value="1"/>
</dbReference>
<dbReference type="GeneID" id="301192630"/>
<dbReference type="RefSeq" id="WP_061580358.1">
    <property type="nucleotide sequence ID" value="NZ_AP025623.1"/>
</dbReference>
<dbReference type="Proteomes" id="UP000075455">
    <property type="component" value="Unassembled WGS sequence"/>
</dbReference>
<dbReference type="PANTHER" id="PTHR43025:SF3">
    <property type="entry name" value="MONOGALACTOSYLDIACYLGLYCEROL SYNTHASE 1, CHLOROPLASTIC"/>
    <property type="match status" value="1"/>
</dbReference>
<dbReference type="InterPro" id="IPR009695">
    <property type="entry name" value="Diacylglyc_glucosyltr_N"/>
</dbReference>
<accession>A0A150KXT2</accession>
<dbReference type="GO" id="GO:0009247">
    <property type="term" value="P:glycolipid biosynthetic process"/>
    <property type="evidence" value="ECO:0007669"/>
    <property type="project" value="InterPro"/>
</dbReference>
<keyword evidence="3" id="KW-0808">Transferase</keyword>
<dbReference type="SUPFAM" id="SSF53756">
    <property type="entry name" value="UDP-Glycosyltransferase/glycogen phosphorylase"/>
    <property type="match status" value="1"/>
</dbReference>
<keyword evidence="2" id="KW-0328">Glycosyltransferase</keyword>
<gene>
    <name evidence="5" type="ORF">B4119_0232</name>
</gene>
<proteinExistence type="inferred from homology"/>
<organism evidence="5 6">
    <name type="scientific">Saccharococcus caldoxylosilyticus</name>
    <dbReference type="NCBI Taxonomy" id="81408"/>
    <lineage>
        <taxon>Bacteria</taxon>
        <taxon>Bacillati</taxon>
        <taxon>Bacillota</taxon>
        <taxon>Bacilli</taxon>
        <taxon>Bacillales</taxon>
        <taxon>Anoxybacillaceae</taxon>
        <taxon>Saccharococcus</taxon>
    </lineage>
</organism>
<name>A0A150KXT2_9BACL</name>
<sequence>MMKILVLPLFQMNTGHHKVADTLIDFLQRQFPYVFCKKIDFLSYCNELMEKMVSEMYLRWIRSHPASYHRVYKTFMYHDVHRLEFVSFEPWLPYFESKMRKMLEREKPELIICTHSFPSRILQRLKRKKVIRTPVLNVYTDFFINSVWGKRNIDYHFVPHADAKRELMTKYHIEERRIIVTGIPVHEVFMAKHSEARRKRRSFHLLLAGGNQGLGNIIDFLKKARNSHLFRYSVLCGANKKLYDEIASWEHPHIRPFSYISSPQEMNRLYNEVDAVITKPGGVTVSEVLHKQLPIFTVDYLPGQEQINLQYLEKRGLVYNLSGLRHYEQKVFHVLTDEIEKNRFYRRVHEYFAEIEKTAQDALEEMVAVMCQGSYRALRK</sequence>
<evidence type="ECO:0000256" key="1">
    <source>
        <dbReference type="ARBA" id="ARBA00006962"/>
    </source>
</evidence>
<dbReference type="GO" id="GO:0016758">
    <property type="term" value="F:hexosyltransferase activity"/>
    <property type="evidence" value="ECO:0007669"/>
    <property type="project" value="InterPro"/>
</dbReference>
<dbReference type="GO" id="GO:0016020">
    <property type="term" value="C:membrane"/>
    <property type="evidence" value="ECO:0007669"/>
    <property type="project" value="GOC"/>
</dbReference>
<dbReference type="PATRIC" id="fig|81408.3.peg.2143"/>
<reference evidence="5 6" key="1">
    <citation type="submission" date="2016-01" db="EMBL/GenBank/DDBJ databases">
        <title>Draft Genome Sequences of Seven Thermophilic Sporeformers Isolated from Foods.</title>
        <authorList>
            <person name="Berendsen E.M."/>
            <person name="Wells-Bennik M.H."/>
            <person name="Krawcyk A.O."/>
            <person name="De Jong A."/>
            <person name="Holsappel S."/>
            <person name="Eijlander R.T."/>
            <person name="Kuipers O.P."/>
        </authorList>
    </citation>
    <scope>NUCLEOTIDE SEQUENCE [LARGE SCALE GENOMIC DNA]</scope>
    <source>
        <strain evidence="5 6">B4119</strain>
    </source>
</reference>
<comment type="caution">
    <text evidence="5">The sequence shown here is derived from an EMBL/GenBank/DDBJ whole genome shotgun (WGS) entry which is preliminary data.</text>
</comment>
<dbReference type="EMBL" id="LQYS01000132">
    <property type="protein sequence ID" value="KYD04486.1"/>
    <property type="molecule type" value="Genomic_DNA"/>
</dbReference>
<dbReference type="STRING" id="81408.B4119_0232"/>
<dbReference type="InterPro" id="IPR050519">
    <property type="entry name" value="Glycosyltransf_28_UgtP"/>
</dbReference>
<dbReference type="eggNOG" id="COG0707">
    <property type="taxonomic scope" value="Bacteria"/>
</dbReference>
<feature type="domain" description="Diacylglycerol glucosyltransferase N-terminal" evidence="4">
    <location>
        <begin position="16"/>
        <end position="185"/>
    </location>
</feature>
<evidence type="ECO:0000313" key="5">
    <source>
        <dbReference type="EMBL" id="KYD04486.1"/>
    </source>
</evidence>
<evidence type="ECO:0000256" key="3">
    <source>
        <dbReference type="ARBA" id="ARBA00022679"/>
    </source>
</evidence>
<dbReference type="AlphaFoldDB" id="A0A150KXT2"/>
<comment type="similarity">
    <text evidence="1">Belongs to the glycosyltransferase 28 family.</text>
</comment>
<protein>
    <recommendedName>
        <fullName evidence="4">Diacylglycerol glucosyltransferase N-terminal domain-containing protein</fullName>
    </recommendedName>
</protein>
<evidence type="ECO:0000256" key="2">
    <source>
        <dbReference type="ARBA" id="ARBA00022676"/>
    </source>
</evidence>
<dbReference type="PANTHER" id="PTHR43025">
    <property type="entry name" value="MONOGALACTOSYLDIACYLGLYCEROL SYNTHASE"/>
    <property type="match status" value="1"/>
</dbReference>